<dbReference type="RefSeq" id="WP_173087040.1">
    <property type="nucleotide sequence ID" value="NZ_BLTE01000025.1"/>
</dbReference>
<feature type="binding site" evidence="7">
    <location>
        <position position="144"/>
    </location>
    <ligand>
        <name>Zn(2+)</name>
        <dbReference type="ChEBI" id="CHEBI:29105"/>
    </ligand>
</feature>
<dbReference type="InterPro" id="IPR002481">
    <property type="entry name" value="FUR"/>
</dbReference>
<evidence type="ECO:0000256" key="1">
    <source>
        <dbReference type="ARBA" id="ARBA00007957"/>
    </source>
</evidence>
<dbReference type="PANTHER" id="PTHR33202:SF7">
    <property type="entry name" value="FERRIC UPTAKE REGULATION PROTEIN"/>
    <property type="match status" value="1"/>
</dbReference>
<evidence type="ECO:0000256" key="7">
    <source>
        <dbReference type="PIRSR" id="PIRSR602481-1"/>
    </source>
</evidence>
<keyword evidence="10" id="KW-1185">Reference proteome</keyword>
<dbReference type="EMBL" id="BLTE01000025">
    <property type="protein sequence ID" value="GFK95902.1"/>
    <property type="molecule type" value="Genomic_DNA"/>
</dbReference>
<accession>A0A6V8LTV4</accession>
<dbReference type="InterPro" id="IPR043135">
    <property type="entry name" value="Fur_C"/>
</dbReference>
<dbReference type="PANTHER" id="PTHR33202">
    <property type="entry name" value="ZINC UPTAKE REGULATION PROTEIN"/>
    <property type="match status" value="1"/>
</dbReference>
<keyword evidence="5" id="KW-0238">DNA-binding</keyword>
<comment type="cofactor">
    <cofactor evidence="7">
        <name>Zn(2+)</name>
        <dbReference type="ChEBI" id="CHEBI:29105"/>
    </cofactor>
    <text evidence="7">Binds 1 zinc ion per subunit.</text>
</comment>
<keyword evidence="2" id="KW-0678">Repressor</keyword>
<comment type="similarity">
    <text evidence="1">Belongs to the Fur family.</text>
</comment>
<organism evidence="9 10">
    <name type="scientific">Fundidesulfovibrio magnetotacticus</name>
    <dbReference type="NCBI Taxonomy" id="2730080"/>
    <lineage>
        <taxon>Bacteria</taxon>
        <taxon>Pseudomonadati</taxon>
        <taxon>Thermodesulfobacteriota</taxon>
        <taxon>Desulfovibrionia</taxon>
        <taxon>Desulfovibrionales</taxon>
        <taxon>Desulfovibrionaceae</taxon>
        <taxon>Fundidesulfovibrio</taxon>
    </lineage>
</organism>
<dbReference type="CDD" id="cd07153">
    <property type="entry name" value="Fur_like"/>
    <property type="match status" value="1"/>
</dbReference>
<protein>
    <submittedName>
        <fullName evidence="9">Peroxide operon regulator</fullName>
    </submittedName>
</protein>
<proteinExistence type="inferred from homology"/>
<dbReference type="InterPro" id="IPR036390">
    <property type="entry name" value="WH_DNA-bd_sf"/>
</dbReference>
<evidence type="ECO:0000256" key="6">
    <source>
        <dbReference type="ARBA" id="ARBA00023163"/>
    </source>
</evidence>
<dbReference type="Gene3D" id="1.10.10.10">
    <property type="entry name" value="Winged helix-like DNA-binding domain superfamily/Winged helix DNA-binding domain"/>
    <property type="match status" value="1"/>
</dbReference>
<keyword evidence="6" id="KW-0804">Transcription</keyword>
<dbReference type="AlphaFoldDB" id="A0A6V8LTV4"/>
<evidence type="ECO:0000256" key="8">
    <source>
        <dbReference type="PIRSR" id="PIRSR602481-2"/>
    </source>
</evidence>
<sequence>MEPLNPASQTDRLAAILERLKAKGLRLTPQRLAIVKAVLAHPGHPTVEQIHREILNDYPTTSLATVYKTVALLKAEGEILELGFGEQGSRYDGLRPRPHPHMICSRCGEILDLELDDLDDIVARFAASTGYAVDSHRFDVFGVCPRCRESG</sequence>
<keyword evidence="3 7" id="KW-0862">Zinc</keyword>
<gene>
    <name evidence="9" type="primary">perR_3</name>
    <name evidence="9" type="ORF">NNJEOMEG_03775</name>
</gene>
<dbReference type="GO" id="GO:0045892">
    <property type="term" value="P:negative regulation of DNA-templated transcription"/>
    <property type="evidence" value="ECO:0007669"/>
    <property type="project" value="TreeGrafter"/>
</dbReference>
<comment type="cofactor">
    <cofactor evidence="8">
        <name>Mn(2+)</name>
        <dbReference type="ChEBI" id="CHEBI:29035"/>
    </cofactor>
    <cofactor evidence="8">
        <name>Fe(2+)</name>
        <dbReference type="ChEBI" id="CHEBI:29033"/>
    </cofactor>
    <text evidence="8">Binds 1 Mn(2+) or Fe(2+) ion per subunit.</text>
</comment>
<keyword evidence="8" id="KW-0408">Iron</keyword>
<feature type="binding site" evidence="7">
    <location>
        <position position="107"/>
    </location>
    <ligand>
        <name>Zn(2+)</name>
        <dbReference type="ChEBI" id="CHEBI:29105"/>
    </ligand>
</feature>
<dbReference type="GO" id="GO:0008270">
    <property type="term" value="F:zinc ion binding"/>
    <property type="evidence" value="ECO:0007669"/>
    <property type="project" value="TreeGrafter"/>
</dbReference>
<evidence type="ECO:0000256" key="3">
    <source>
        <dbReference type="ARBA" id="ARBA00022833"/>
    </source>
</evidence>
<dbReference type="GO" id="GO:0003700">
    <property type="term" value="F:DNA-binding transcription factor activity"/>
    <property type="evidence" value="ECO:0007669"/>
    <property type="project" value="InterPro"/>
</dbReference>
<dbReference type="InterPro" id="IPR036388">
    <property type="entry name" value="WH-like_DNA-bd_sf"/>
</dbReference>
<dbReference type="SUPFAM" id="SSF46785">
    <property type="entry name" value="Winged helix' DNA-binding domain"/>
    <property type="match status" value="1"/>
</dbReference>
<keyword evidence="7" id="KW-0479">Metal-binding</keyword>
<name>A0A6V8LTV4_9BACT</name>
<evidence type="ECO:0000256" key="4">
    <source>
        <dbReference type="ARBA" id="ARBA00023015"/>
    </source>
</evidence>
<comment type="caution">
    <text evidence="9">The sequence shown here is derived from an EMBL/GenBank/DDBJ whole genome shotgun (WGS) entry which is preliminary data.</text>
</comment>
<dbReference type="GO" id="GO:1900376">
    <property type="term" value="P:regulation of secondary metabolite biosynthetic process"/>
    <property type="evidence" value="ECO:0007669"/>
    <property type="project" value="TreeGrafter"/>
</dbReference>
<evidence type="ECO:0000256" key="2">
    <source>
        <dbReference type="ARBA" id="ARBA00022491"/>
    </source>
</evidence>
<feature type="binding site" evidence="7">
    <location>
        <position position="147"/>
    </location>
    <ligand>
        <name>Zn(2+)</name>
        <dbReference type="ChEBI" id="CHEBI:29105"/>
    </ligand>
</feature>
<keyword evidence="4" id="KW-0805">Transcription regulation</keyword>
<dbReference type="Pfam" id="PF01475">
    <property type="entry name" value="FUR"/>
    <property type="match status" value="1"/>
</dbReference>
<evidence type="ECO:0000313" key="10">
    <source>
        <dbReference type="Proteomes" id="UP000494245"/>
    </source>
</evidence>
<feature type="binding site" evidence="7">
    <location>
        <position position="104"/>
    </location>
    <ligand>
        <name>Zn(2+)</name>
        <dbReference type="ChEBI" id="CHEBI:29105"/>
    </ligand>
</feature>
<dbReference type="Gene3D" id="3.30.1490.190">
    <property type="match status" value="1"/>
</dbReference>
<reference evidence="9 10" key="1">
    <citation type="submission" date="2020-04" db="EMBL/GenBank/DDBJ databases">
        <authorList>
            <consortium name="Desulfovibrio sp. FSS-1 genome sequencing consortium"/>
            <person name="Shimoshige H."/>
            <person name="Kobayashi H."/>
            <person name="Maekawa T."/>
        </authorList>
    </citation>
    <scope>NUCLEOTIDE SEQUENCE [LARGE SCALE GENOMIC DNA]</scope>
    <source>
        <strain evidence="9 10">SIID29052-01</strain>
    </source>
</reference>
<dbReference type="GO" id="GO:0000976">
    <property type="term" value="F:transcription cis-regulatory region binding"/>
    <property type="evidence" value="ECO:0007669"/>
    <property type="project" value="TreeGrafter"/>
</dbReference>
<evidence type="ECO:0000313" key="9">
    <source>
        <dbReference type="EMBL" id="GFK95902.1"/>
    </source>
</evidence>
<feature type="binding site" evidence="8">
    <location>
        <position position="136"/>
    </location>
    <ligand>
        <name>Fe cation</name>
        <dbReference type="ChEBI" id="CHEBI:24875"/>
    </ligand>
</feature>
<evidence type="ECO:0000256" key="5">
    <source>
        <dbReference type="ARBA" id="ARBA00023125"/>
    </source>
</evidence>
<reference evidence="9 10" key="2">
    <citation type="submission" date="2020-05" db="EMBL/GenBank/DDBJ databases">
        <title>Draft genome sequence of Desulfovibrio sp. strainFSS-1.</title>
        <authorList>
            <person name="Shimoshige H."/>
            <person name="Kobayashi H."/>
            <person name="Maekawa T."/>
        </authorList>
    </citation>
    <scope>NUCLEOTIDE SEQUENCE [LARGE SCALE GENOMIC DNA]</scope>
    <source>
        <strain evidence="9 10">SIID29052-01</strain>
    </source>
</reference>
<dbReference type="Proteomes" id="UP000494245">
    <property type="component" value="Unassembled WGS sequence"/>
</dbReference>